<protein>
    <submittedName>
        <fullName evidence="1">Uncharacterized protein</fullName>
    </submittedName>
</protein>
<keyword evidence="2" id="KW-1185">Reference proteome</keyword>
<gene>
    <name evidence="1" type="ORF">PSYICH_LOCUS13749</name>
</gene>
<reference evidence="1" key="1">
    <citation type="submission" date="2022-01" db="EMBL/GenBank/DDBJ databases">
        <authorList>
            <person name="King R."/>
        </authorList>
    </citation>
    <scope>NUCLEOTIDE SEQUENCE</scope>
</reference>
<proteinExistence type="predicted"/>
<dbReference type="AlphaFoldDB" id="A0A9P0DBW3"/>
<evidence type="ECO:0000313" key="2">
    <source>
        <dbReference type="Proteomes" id="UP001153636"/>
    </source>
</evidence>
<sequence length="197" mass="23343">MKWIASTLFVIMFTLGYYTRLVAGFRLALSQPEDLYGSSYLDRNVLRDYRYQIKQRKLEDEQLDETIRALSTLLIIPWPNGESPFIYIENPKKPLDLESPKFIEEEEAEVDRVDGNEINPVPSKRMRYYRKYPWKREHLGYDPENPFVCYPSKPEIHNLIMALYNTRYNGSKNPPINFCSRKRPAHTILTNMHYGGR</sequence>
<dbReference type="EMBL" id="OV651819">
    <property type="protein sequence ID" value="CAH1113898.1"/>
    <property type="molecule type" value="Genomic_DNA"/>
</dbReference>
<dbReference type="Proteomes" id="UP001153636">
    <property type="component" value="Chromosome 7"/>
</dbReference>
<accession>A0A9P0DBW3</accession>
<organism evidence="1 2">
    <name type="scientific">Psylliodes chrysocephalus</name>
    <dbReference type="NCBI Taxonomy" id="3402493"/>
    <lineage>
        <taxon>Eukaryota</taxon>
        <taxon>Metazoa</taxon>
        <taxon>Ecdysozoa</taxon>
        <taxon>Arthropoda</taxon>
        <taxon>Hexapoda</taxon>
        <taxon>Insecta</taxon>
        <taxon>Pterygota</taxon>
        <taxon>Neoptera</taxon>
        <taxon>Endopterygota</taxon>
        <taxon>Coleoptera</taxon>
        <taxon>Polyphaga</taxon>
        <taxon>Cucujiformia</taxon>
        <taxon>Chrysomeloidea</taxon>
        <taxon>Chrysomelidae</taxon>
        <taxon>Galerucinae</taxon>
        <taxon>Alticini</taxon>
        <taxon>Psylliodes</taxon>
    </lineage>
</organism>
<dbReference type="OrthoDB" id="8192724at2759"/>
<name>A0A9P0DBW3_9CUCU</name>
<evidence type="ECO:0000313" key="1">
    <source>
        <dbReference type="EMBL" id="CAH1113898.1"/>
    </source>
</evidence>